<keyword evidence="8" id="KW-0812">Transmembrane</keyword>
<dbReference type="InterPro" id="IPR012337">
    <property type="entry name" value="RNaseH-like_sf"/>
</dbReference>
<dbReference type="InterPro" id="IPR023174">
    <property type="entry name" value="PDEase_CS"/>
</dbReference>
<feature type="zinc finger region" description="C3H1-type" evidence="5">
    <location>
        <begin position="2767"/>
        <end position="2790"/>
    </location>
</feature>
<feature type="compositionally biased region" description="Basic and acidic residues" evidence="7">
    <location>
        <begin position="165"/>
        <end position="178"/>
    </location>
</feature>
<feature type="active site" description="Proton donor" evidence="3">
    <location>
        <position position="3135"/>
    </location>
</feature>
<evidence type="ECO:0000313" key="15">
    <source>
        <dbReference type="Proteomes" id="UP001152797"/>
    </source>
</evidence>
<dbReference type="Gene3D" id="4.10.60.10">
    <property type="entry name" value="Zinc finger, CCHC-type"/>
    <property type="match status" value="1"/>
</dbReference>
<comment type="similarity">
    <text evidence="6">Belongs to the cyclic nucleotide phosphodiesterase family.</text>
</comment>
<dbReference type="GO" id="GO:0015074">
    <property type="term" value="P:DNA integration"/>
    <property type="evidence" value="ECO:0007669"/>
    <property type="project" value="InterPro"/>
</dbReference>
<feature type="binding site" evidence="4">
    <location>
        <position position="3176"/>
    </location>
    <ligand>
        <name>Zn(2+)</name>
        <dbReference type="ChEBI" id="CHEBI:29105"/>
        <label>1</label>
    </ligand>
</feature>
<dbReference type="InterPro" id="IPR001584">
    <property type="entry name" value="Integrase_cat-core"/>
</dbReference>
<keyword evidence="8" id="KW-1133">Transmembrane helix</keyword>
<dbReference type="GO" id="GO:0008270">
    <property type="term" value="F:zinc ion binding"/>
    <property type="evidence" value="ECO:0007669"/>
    <property type="project" value="UniProtKB-KW"/>
</dbReference>
<feature type="region of interest" description="Disordered" evidence="7">
    <location>
        <begin position="21"/>
        <end position="60"/>
    </location>
</feature>
<feature type="region of interest" description="Disordered" evidence="7">
    <location>
        <begin position="2708"/>
        <end position="2749"/>
    </location>
</feature>
<evidence type="ECO:0000313" key="14">
    <source>
        <dbReference type="EMBL" id="CAL4786006.1"/>
    </source>
</evidence>
<comment type="caution">
    <text evidence="13">The sequence shown here is derived from an EMBL/GenBank/DDBJ whole genome shotgun (WGS) entry which is preliminary data.</text>
</comment>
<organism evidence="13">
    <name type="scientific">Cladocopium goreaui</name>
    <dbReference type="NCBI Taxonomy" id="2562237"/>
    <lineage>
        <taxon>Eukaryota</taxon>
        <taxon>Sar</taxon>
        <taxon>Alveolata</taxon>
        <taxon>Dinophyceae</taxon>
        <taxon>Suessiales</taxon>
        <taxon>Symbiodiniaceae</taxon>
        <taxon>Cladocopium</taxon>
    </lineage>
</organism>
<dbReference type="InterPro" id="IPR023088">
    <property type="entry name" value="PDEase"/>
</dbReference>
<dbReference type="GO" id="GO:0003676">
    <property type="term" value="F:nucleic acid binding"/>
    <property type="evidence" value="ECO:0007669"/>
    <property type="project" value="InterPro"/>
</dbReference>
<dbReference type="InterPro" id="IPR013103">
    <property type="entry name" value="RVT_2"/>
</dbReference>
<dbReference type="SMART" id="SM00471">
    <property type="entry name" value="HDc"/>
    <property type="match status" value="1"/>
</dbReference>
<keyword evidence="1 4" id="KW-0479">Metal-binding</keyword>
<evidence type="ECO:0000256" key="8">
    <source>
        <dbReference type="SAM" id="Phobius"/>
    </source>
</evidence>
<evidence type="ECO:0000259" key="10">
    <source>
        <dbReference type="PROSITE" id="PS50158"/>
    </source>
</evidence>
<dbReference type="Gene3D" id="3.30.420.10">
    <property type="entry name" value="Ribonuclease H-like superfamily/Ribonuclease H"/>
    <property type="match status" value="1"/>
</dbReference>
<feature type="binding site" evidence="4">
    <location>
        <position position="3176"/>
    </location>
    <ligand>
        <name>Zn(2+)</name>
        <dbReference type="ChEBI" id="CHEBI:29105"/>
        <label>2</label>
    </ligand>
</feature>
<dbReference type="InterPro" id="IPR001878">
    <property type="entry name" value="Znf_CCHC"/>
</dbReference>
<evidence type="ECO:0000313" key="13">
    <source>
        <dbReference type="EMBL" id="CAI3998694.1"/>
    </source>
</evidence>
<dbReference type="InterPro" id="IPR000571">
    <property type="entry name" value="Znf_CCCH"/>
</dbReference>
<keyword evidence="2 6" id="KW-0378">Hydrolase</keyword>
<feature type="compositionally biased region" description="Basic and acidic residues" evidence="7">
    <location>
        <begin position="138"/>
        <end position="155"/>
    </location>
</feature>
<dbReference type="OrthoDB" id="2286242at2759"/>
<dbReference type="InterPro" id="IPR036397">
    <property type="entry name" value="RNaseH_sf"/>
</dbReference>
<feature type="binding site" evidence="4">
    <location>
        <position position="3175"/>
    </location>
    <ligand>
        <name>Zn(2+)</name>
        <dbReference type="ChEBI" id="CHEBI:29105"/>
        <label>1</label>
    </ligand>
</feature>
<dbReference type="EMBL" id="CAMXCT030002524">
    <property type="protein sequence ID" value="CAL4786006.1"/>
    <property type="molecule type" value="Genomic_DNA"/>
</dbReference>
<feature type="domain" description="CCHC-type" evidence="10">
    <location>
        <begin position="482"/>
        <end position="498"/>
    </location>
</feature>
<dbReference type="EMBL" id="CAMXCT020002524">
    <property type="protein sequence ID" value="CAL1152069.1"/>
    <property type="molecule type" value="Genomic_DNA"/>
</dbReference>
<proteinExistence type="inferred from homology"/>
<dbReference type="SMART" id="SM00343">
    <property type="entry name" value="ZnF_C2HC"/>
    <property type="match status" value="2"/>
</dbReference>
<comment type="cofactor">
    <cofactor evidence="6">
        <name>a divalent metal cation</name>
        <dbReference type="ChEBI" id="CHEBI:60240"/>
    </cofactor>
    <text evidence="6">Binds 2 divalent metal cations per subunit. Site 1 may preferentially bind zinc ions, while site 2 has a preference for magnesium and/or manganese ions.</text>
</comment>
<evidence type="ECO:0000256" key="4">
    <source>
        <dbReference type="PIRSR" id="PIRSR623088-3"/>
    </source>
</evidence>
<dbReference type="InterPro" id="IPR036971">
    <property type="entry name" value="PDEase_catalytic_dom_sf"/>
</dbReference>
<dbReference type="Proteomes" id="UP001152797">
    <property type="component" value="Unassembled WGS sequence"/>
</dbReference>
<protein>
    <recommendedName>
        <fullName evidence="6">Phosphodiesterase</fullName>
        <ecNumber evidence="6">3.1.4.-</ecNumber>
    </recommendedName>
</protein>
<feature type="domain" description="PDEase" evidence="12">
    <location>
        <begin position="3059"/>
        <end position="3342"/>
    </location>
</feature>
<feature type="transmembrane region" description="Helical" evidence="8">
    <location>
        <begin position="2571"/>
        <end position="2592"/>
    </location>
</feature>
<reference evidence="13" key="1">
    <citation type="submission" date="2022-10" db="EMBL/GenBank/DDBJ databases">
        <authorList>
            <person name="Chen Y."/>
            <person name="Dougan E. K."/>
            <person name="Chan C."/>
            <person name="Rhodes N."/>
            <person name="Thang M."/>
        </authorList>
    </citation>
    <scope>NUCLEOTIDE SEQUENCE</scope>
</reference>
<feature type="binding site" evidence="4">
    <location>
        <position position="3139"/>
    </location>
    <ligand>
        <name>Zn(2+)</name>
        <dbReference type="ChEBI" id="CHEBI:29105"/>
        <label>1</label>
    </ligand>
</feature>
<evidence type="ECO:0000256" key="2">
    <source>
        <dbReference type="ARBA" id="ARBA00022801"/>
    </source>
</evidence>
<dbReference type="PROSITE" id="PS50994">
    <property type="entry name" value="INTEGRASE"/>
    <property type="match status" value="1"/>
</dbReference>
<evidence type="ECO:0000256" key="7">
    <source>
        <dbReference type="SAM" id="MobiDB-lite"/>
    </source>
</evidence>
<dbReference type="InterPro" id="IPR036875">
    <property type="entry name" value="Znf_CCHC_sf"/>
</dbReference>
<evidence type="ECO:0000256" key="1">
    <source>
        <dbReference type="ARBA" id="ARBA00022723"/>
    </source>
</evidence>
<dbReference type="GO" id="GO:0004114">
    <property type="term" value="F:3',5'-cyclic-nucleotide phosphodiesterase activity"/>
    <property type="evidence" value="ECO:0007669"/>
    <property type="project" value="InterPro"/>
</dbReference>
<reference evidence="14 15" key="2">
    <citation type="submission" date="2024-05" db="EMBL/GenBank/DDBJ databases">
        <authorList>
            <person name="Chen Y."/>
            <person name="Shah S."/>
            <person name="Dougan E. K."/>
            <person name="Thang M."/>
            <person name="Chan C."/>
        </authorList>
    </citation>
    <scope>NUCLEOTIDE SEQUENCE [LARGE SCALE GENOMIC DNA]</scope>
</reference>
<gene>
    <name evidence="13" type="ORF">C1SCF055_LOCUS24970</name>
</gene>
<dbReference type="SUPFAM" id="SSF109604">
    <property type="entry name" value="HD-domain/PDEase-like"/>
    <property type="match status" value="1"/>
</dbReference>
<evidence type="ECO:0000259" key="9">
    <source>
        <dbReference type="PROSITE" id="PS50103"/>
    </source>
</evidence>
<dbReference type="SUPFAM" id="SSF53098">
    <property type="entry name" value="Ribonuclease H-like"/>
    <property type="match status" value="1"/>
</dbReference>
<evidence type="ECO:0000259" key="11">
    <source>
        <dbReference type="PROSITE" id="PS50994"/>
    </source>
</evidence>
<evidence type="ECO:0000256" key="5">
    <source>
        <dbReference type="PROSITE-ProRule" id="PRU00723"/>
    </source>
</evidence>
<dbReference type="Pfam" id="PF07727">
    <property type="entry name" value="RVT_2"/>
    <property type="match status" value="1"/>
</dbReference>
<dbReference type="PROSITE" id="PS50158">
    <property type="entry name" value="ZF_CCHC"/>
    <property type="match status" value="1"/>
</dbReference>
<dbReference type="Gene3D" id="1.10.1300.10">
    <property type="entry name" value="3'5'-cyclic nucleotide phosphodiesterase, catalytic domain"/>
    <property type="match status" value="1"/>
</dbReference>
<dbReference type="InterPro" id="IPR002073">
    <property type="entry name" value="PDEase_catalytic_dom"/>
</dbReference>
<feature type="domain" description="Integrase catalytic" evidence="11">
    <location>
        <begin position="1192"/>
        <end position="1355"/>
    </location>
</feature>
<evidence type="ECO:0000259" key="12">
    <source>
        <dbReference type="PROSITE" id="PS51845"/>
    </source>
</evidence>
<keyword evidence="5" id="KW-0863">Zinc-finger</keyword>
<dbReference type="PROSITE" id="PS00126">
    <property type="entry name" value="PDEASE_I_1"/>
    <property type="match status" value="1"/>
</dbReference>
<feature type="compositionally biased region" description="Low complexity" evidence="7">
    <location>
        <begin position="2724"/>
        <end position="2745"/>
    </location>
</feature>
<feature type="region of interest" description="Disordered" evidence="7">
    <location>
        <begin position="108"/>
        <end position="183"/>
    </location>
</feature>
<feature type="compositionally biased region" description="Polar residues" evidence="7">
    <location>
        <begin position="26"/>
        <end position="40"/>
    </location>
</feature>
<dbReference type="PRINTS" id="PR00387">
    <property type="entry name" value="PDIESTERASE1"/>
</dbReference>
<feature type="transmembrane region" description="Helical" evidence="8">
    <location>
        <begin position="2458"/>
        <end position="2478"/>
    </location>
</feature>
<keyword evidence="5" id="KW-0862">Zinc</keyword>
<feature type="transmembrane region" description="Helical" evidence="8">
    <location>
        <begin position="2394"/>
        <end position="2415"/>
    </location>
</feature>
<dbReference type="GO" id="GO:0007165">
    <property type="term" value="P:signal transduction"/>
    <property type="evidence" value="ECO:0007669"/>
    <property type="project" value="InterPro"/>
</dbReference>
<feature type="binding site" evidence="4">
    <location>
        <position position="3303"/>
    </location>
    <ligand>
        <name>Zn(2+)</name>
        <dbReference type="ChEBI" id="CHEBI:29105"/>
        <label>1</label>
    </ligand>
</feature>
<dbReference type="PROSITE" id="PS51845">
    <property type="entry name" value="PDEASE_I_2"/>
    <property type="match status" value="1"/>
</dbReference>
<dbReference type="InterPro" id="IPR003607">
    <property type="entry name" value="HD/PDEase_dom"/>
</dbReference>
<dbReference type="PROSITE" id="PS50103">
    <property type="entry name" value="ZF_C3H1"/>
    <property type="match status" value="1"/>
</dbReference>
<feature type="compositionally biased region" description="Basic and acidic residues" evidence="7">
    <location>
        <begin position="108"/>
        <end position="119"/>
    </location>
</feature>
<dbReference type="Pfam" id="PF00098">
    <property type="entry name" value="zf-CCHC"/>
    <property type="match status" value="1"/>
</dbReference>
<accession>A0A9P1CVW6</accession>
<dbReference type="Pfam" id="PF00233">
    <property type="entry name" value="PDEase_I"/>
    <property type="match status" value="1"/>
</dbReference>
<keyword evidence="8" id="KW-0472">Membrane</keyword>
<feature type="domain" description="C3H1-type" evidence="9">
    <location>
        <begin position="2767"/>
        <end position="2790"/>
    </location>
</feature>
<name>A0A9P1CVW6_9DINO</name>
<sequence length="3342" mass="375099">MTSSYYGSGWATYGVELDSFEGPSEKTGSSDSSGWANWSMGSHRLRNGQADGGVENYDITSNDSYNFSDASWWRGDDAWSWTSWESGSQSSRENWVYVGRRERRSDWKSDPWHQWHGTEDGDLQPGQGRPSGEGDGSGDEHRRHGAESEGDDGPKGELPTGKVSSVHDKADKEEEKKQLGKVSTSYPPVFRARQGENYRDWKRSVRFWLHGEGQQLPTSLVGPRVMVQLRERAAQLVKHLEPEDVNGKDGLAKIFTTLERTPIVKQNEKHRVDWHRKRLLTLNRFAGESLESYITRAGLYRDQLAGLDDSLNMGEKFFVGHLLDHARLTRRDKALVRTHAIDEGEVAVTGAMMELSAELEGEPGYPIGQAEAQLSGAQGEEHLVQRGVLGFRYKKENKPALAAEMADFETATNASMEGIPEEPVGDESCDDLDTTPADVLHAEHEALALQYKAKQKMAEVKKMRNFYRKSENDSKKSGKGGKCFVCDEVGHFARDCPKVKAALATNPVLVTTATTKSTPEEPGQDWKLLEELCRAGRPAASSERGVYMVLRGSSGGESFLEPSSQLHAPFETWWNMKELSKKVILDLGCMRNVVGLQWATDVVQEWRAQERFLAYSWIKTTLKPQRSMEVPLVNPPQCRLCGLMGHRTSQCPEMSDDGEKSLELVGETSWEQQQELELHMAEERNLARKEAPKNMEVETYARDRGPAARASAALGARPRSAAAMPKKVNTVAVPKRDIQGLTAEELKLIHRRRTQQQVRSQQKVATQALTGWEAPYPSLSNVFSDDLACNVMKSTCSRLRTYLWKKLVWQLRVREAVKIESKGKKIKQGLGEARERHALVTKLKGYKENYVVMEIFAGCARLTAVARERPGWEVTDPIDLIYGHDLRDPDVRKQIMRDIKDIKPDLVTLSPRCGPWSQMQRLNPNLDKVMEARREDIPLWRFCREVWDEQHLNGRLVMTENPAQSAALHMDFMMQRPNLHRAKIPQCAFGLKDVESGKPHQKFTALDVNDEAMKEALMMGAVCNHTPEEHQPIEGNVYHEGRWQRRSALASKWPPELCEHILRAAEAAWEKCDEAAPQKLTEGREPGSSHYVLPVEPYPTPEGELRRQLDKADWRGGQYDYVFFEGVARQGPHKIRQALAHLHVVLGHPSQERLVRMLLVSGASTTVVQIAKGLKCQICQAVRPPGAEPKVSGYRPTKFGEKILADSFFIWDIKGERFNVTHLMDGLTEYHVGSVSKQVGADITADLLQNKWCAIFGAPEVLQTDGGKEFADVVQRLTRLLDIRHEVVPPGAKWRQGQVERHGAIVKLMAMRMVVSHQIAGLEDMKLAVTSCFNAKNRLCNRAGLSPMQAVTGRNTAVPVSIMDQLCSGQVRCTINDDLEVKDALRRAERIRAAAVDSFNWVDSSEVLRKALHSRSRPPSLECLQEGMTVYVHEPPPSRRGQHRRLQDHSSWDGPGLVVCIEKQDGAPRRVWVRLRSKVRSFPLEKIRLATPDEMLGSQFVIQALDEVTEQLKKGKLVMEEDKNIPYRTRPATSAPLGAQRRGSDMTSDFMLDDQEATLRARQVRRLELQNDVPESVRKAISSGSSSAATSAALVRGLQPDERAELLEEDDEMPALTESAGEERDEQMTSLELSKHKKGVPSKLTEAQLRSGMATASSHVKNIRKMIRKSRQGQAAQEARRRRSDQHAAASVVMYAEKVDQECEQAWQDAIGEMDLQEAFWTQPEVVEQSLKDMEDVRQQRAKEHEAAVADSKVVTGKARLEFNWLKLDEQWRAAFKDPILKAIQIYFDHDALEGVPNDKFIDPKRILNSRFVLTNKGGYLLEEAQLKARLILGGHKDPDMGRYATLAPTAALLAHNLINWISVQMGWVVHYEDVSSAFLQGKHLPPEREVYIRLPKGYPEYVQEFIRMKLGLDYRQDLLKMTKGGFGLPESPRLWYLEYSDTLTTCGMKELHLLPGVFAAFHEDGSLRALACIHVDDTRYAGDKSADEIWKKVHERLNFGKLRKATDGWTKFCGRWERQNVETLEFEYSMEEYAKNVEKMNIKKTSEEHITAEEKLEMSSLIGQLNWMSRQGRYDLAYGVSHVQQLAAKQGRDSLEWLNKVIYRAKHPSVQVVKKLDDWKNMVVVSASDAAYGAQPGGHSQGGLVICLADASILTGEAKLCVVEAASMKIQRIVRCSMSAEVSMCATAFEHGDFVRAALAEMLHRDFQLRHWKLWASKWPHYLVLDAKTGFDVLTNESQTTDRKIQIDLAVLKQALMEDATNAFVKWVPGHHMVADAMTKWYGNGALIRALTEGVWSLKDTEEANGLRREAARKRHLYKQEARMAENYASEGADVPVQETKSLGKGPFIVIADKNRRRSERGMLILAPEKKETAWKHALNLWSGRLRPLLESFAFRVTLVACLIFALFGGGLFVMFDIPDDPGIPILDALMIVVMVLFVLEMVINGIVDYKTYPLSFFFWMDALGTVSMIFEISSLLGPGGKMQTSGGGVDATLIRVARVAKVGARVGRLSKLMKCISYYLKAPGYTKGGHDKDKRLDLSLSPGEIGENSGRSQNPAEAKKLSGRLMLTLSTKVSLLTILLVLAIPFFSIAQYPEQDLSMLVWGNKLEADYQRCYSDLNTTSMNTSSLLEDSVREMMTFYAVGTANYFPYRLDTFTEQVTLPDGRQVTIPGASLLDSQAAPRQLSDVMRITVGELGGCERTLNSAGFLSLRDDSPPEEEDEQQQFGQVAVPASAQADQAAASSDPPIPVPDQAALAAAHAEGTCAPCVFHLVTGGCIKGQTCTYCHLEHPNVRASRTRRVRKQTRDKVKRRVLPLFRPPLDLQERHDALQQEAASHEYARRLIIGYLEEPERVAQDLQALEEEDDTALNAPHPSIPAPERRESSPANLYFNFYSPRRIEVALDMGLAAFIILLMIFVSANLNQTLHKLVVQPMESMLSVVKDNASELLKQFGLEDDMEPMGDADEDLEETELLEGIFKKFARLASLAAGRNEATAEELAGMDESARGVMMEMMNVQVATAAPVQETSANTSLRASAISAPPTGSEGLEENHHVMALSDLPDVPVIASLPVSRDTIESFDLDVLDLDSEGQTKVAVHIFFDTAVGKTTGRYWSEALTFKRFHAVVKAGYNNLPYHNYTHACDVLHTVYRLLSLTSARQWLGSVDQYALLVAALCHDIGHQGRTNPFLVELGNELALRYNDKSPLENMHCAKLFEIASNQDTDVFKQMDKETKKQARRICIAAILHTDNVNHFEMVREISKIYEMASDLCELQASQPDLLPQYIEQVMQKNSLQWLELFLHFADVSNPLKPFPAWGLGRFREHQGMVIQVIQLEVTSQTVSRV</sequence>
<evidence type="ECO:0000256" key="3">
    <source>
        <dbReference type="PIRSR" id="PIRSR623088-1"/>
    </source>
</evidence>
<dbReference type="PANTHER" id="PTHR11347">
    <property type="entry name" value="CYCLIC NUCLEOTIDE PHOSPHODIESTERASE"/>
    <property type="match status" value="1"/>
</dbReference>
<feature type="transmembrane region" description="Helical" evidence="8">
    <location>
        <begin position="2427"/>
        <end position="2446"/>
    </location>
</feature>
<dbReference type="CDD" id="cd00077">
    <property type="entry name" value="HDc"/>
    <property type="match status" value="1"/>
</dbReference>
<dbReference type="SUPFAM" id="SSF57756">
    <property type="entry name" value="Retrovirus zinc finger-like domains"/>
    <property type="match status" value="1"/>
</dbReference>
<keyword evidence="15" id="KW-1185">Reference proteome</keyword>
<feature type="region of interest" description="Disordered" evidence="7">
    <location>
        <begin position="1605"/>
        <end position="1659"/>
    </location>
</feature>
<dbReference type="EC" id="3.1.4.-" evidence="6"/>
<evidence type="ECO:0000256" key="6">
    <source>
        <dbReference type="RuleBase" id="RU363067"/>
    </source>
</evidence>
<dbReference type="EMBL" id="CAMXCT010002524">
    <property type="protein sequence ID" value="CAI3998694.1"/>
    <property type="molecule type" value="Genomic_DNA"/>
</dbReference>